<feature type="compositionally biased region" description="Basic and acidic residues" evidence="1">
    <location>
        <begin position="52"/>
        <end position="68"/>
    </location>
</feature>
<sequence>MGRLVRGAVKFNIICIHVILNSQQIIHSHLNALSRNMSLAIGDASWHANEQQGRESNGDSFQPDKRRS</sequence>
<name>A0AAU9PRR9_9ASTR</name>
<dbReference type="Proteomes" id="UP001157418">
    <property type="component" value="Unassembled WGS sequence"/>
</dbReference>
<dbReference type="EMBL" id="CAKMRJ010005745">
    <property type="protein sequence ID" value="CAH1453142.1"/>
    <property type="molecule type" value="Genomic_DNA"/>
</dbReference>
<organism evidence="2 3">
    <name type="scientific">Lactuca virosa</name>
    <dbReference type="NCBI Taxonomy" id="75947"/>
    <lineage>
        <taxon>Eukaryota</taxon>
        <taxon>Viridiplantae</taxon>
        <taxon>Streptophyta</taxon>
        <taxon>Embryophyta</taxon>
        <taxon>Tracheophyta</taxon>
        <taxon>Spermatophyta</taxon>
        <taxon>Magnoliopsida</taxon>
        <taxon>eudicotyledons</taxon>
        <taxon>Gunneridae</taxon>
        <taxon>Pentapetalae</taxon>
        <taxon>asterids</taxon>
        <taxon>campanulids</taxon>
        <taxon>Asterales</taxon>
        <taxon>Asteraceae</taxon>
        <taxon>Cichorioideae</taxon>
        <taxon>Cichorieae</taxon>
        <taxon>Lactucinae</taxon>
        <taxon>Lactuca</taxon>
    </lineage>
</organism>
<protein>
    <submittedName>
        <fullName evidence="2">Uncharacterized protein</fullName>
    </submittedName>
</protein>
<evidence type="ECO:0000256" key="1">
    <source>
        <dbReference type="SAM" id="MobiDB-lite"/>
    </source>
</evidence>
<evidence type="ECO:0000313" key="2">
    <source>
        <dbReference type="EMBL" id="CAH1453142.1"/>
    </source>
</evidence>
<proteinExistence type="predicted"/>
<comment type="caution">
    <text evidence="2">The sequence shown here is derived from an EMBL/GenBank/DDBJ whole genome shotgun (WGS) entry which is preliminary data.</text>
</comment>
<gene>
    <name evidence="2" type="ORF">LVIROSA_LOCUS38408</name>
</gene>
<dbReference type="AlphaFoldDB" id="A0AAU9PRR9"/>
<keyword evidence="3" id="KW-1185">Reference proteome</keyword>
<accession>A0AAU9PRR9</accession>
<feature type="region of interest" description="Disordered" evidence="1">
    <location>
        <begin position="47"/>
        <end position="68"/>
    </location>
</feature>
<evidence type="ECO:0000313" key="3">
    <source>
        <dbReference type="Proteomes" id="UP001157418"/>
    </source>
</evidence>
<reference evidence="2 3" key="1">
    <citation type="submission" date="2022-01" db="EMBL/GenBank/DDBJ databases">
        <authorList>
            <person name="Xiong W."/>
            <person name="Schranz E."/>
        </authorList>
    </citation>
    <scope>NUCLEOTIDE SEQUENCE [LARGE SCALE GENOMIC DNA]</scope>
</reference>